<dbReference type="AlphaFoldDB" id="A0A2R5GR36"/>
<keyword evidence="7" id="KW-1185">Reference proteome</keyword>
<evidence type="ECO:0000259" key="5">
    <source>
        <dbReference type="Pfam" id="PF13847"/>
    </source>
</evidence>
<dbReference type="InParanoid" id="A0A2R5GR36"/>
<protein>
    <submittedName>
        <fullName evidence="6">Methyltransferase-like protein 13</fullName>
    </submittedName>
</protein>
<dbReference type="InterPro" id="IPR029063">
    <property type="entry name" value="SAM-dependent_MTases_sf"/>
</dbReference>
<comment type="caution">
    <text evidence="6">The sequence shown here is derived from an EMBL/GenBank/DDBJ whole genome shotgun (WGS) entry which is preliminary data.</text>
</comment>
<evidence type="ECO:0000256" key="4">
    <source>
        <dbReference type="SAM" id="MobiDB-lite"/>
    </source>
</evidence>
<dbReference type="Proteomes" id="UP000241890">
    <property type="component" value="Unassembled WGS sequence"/>
</dbReference>
<dbReference type="Gene3D" id="3.40.50.150">
    <property type="entry name" value="Vaccinia Virus protein VP39"/>
    <property type="match status" value="1"/>
</dbReference>
<feature type="compositionally biased region" description="Basic residues" evidence="4">
    <location>
        <begin position="1"/>
        <end position="18"/>
    </location>
</feature>
<organism evidence="6 7">
    <name type="scientific">Hondaea fermentalgiana</name>
    <dbReference type="NCBI Taxonomy" id="2315210"/>
    <lineage>
        <taxon>Eukaryota</taxon>
        <taxon>Sar</taxon>
        <taxon>Stramenopiles</taxon>
        <taxon>Bigyra</taxon>
        <taxon>Labyrinthulomycetes</taxon>
        <taxon>Thraustochytrida</taxon>
        <taxon>Thraustochytriidae</taxon>
        <taxon>Hondaea</taxon>
    </lineage>
</organism>
<comment type="similarity">
    <text evidence="1">Belongs to the methyltransferase superfamily.</text>
</comment>
<evidence type="ECO:0000256" key="1">
    <source>
        <dbReference type="ARBA" id="ARBA00008361"/>
    </source>
</evidence>
<feature type="domain" description="Methyltransferase" evidence="5">
    <location>
        <begin position="76"/>
        <end position="198"/>
    </location>
</feature>
<dbReference type="PANTHER" id="PTHR12176">
    <property type="entry name" value="SAM-DEPENDENT METHYLTRANSFERASE SUPERFAMILY PROTEIN"/>
    <property type="match status" value="1"/>
</dbReference>
<keyword evidence="2 6" id="KW-0489">Methyltransferase</keyword>
<name>A0A2R5GR36_9STRA</name>
<feature type="region of interest" description="Disordered" evidence="4">
    <location>
        <begin position="1"/>
        <end position="27"/>
    </location>
</feature>
<keyword evidence="3 6" id="KW-0808">Transferase</keyword>
<evidence type="ECO:0000256" key="3">
    <source>
        <dbReference type="ARBA" id="ARBA00022679"/>
    </source>
</evidence>
<dbReference type="CDD" id="cd02440">
    <property type="entry name" value="AdoMet_MTases"/>
    <property type="match status" value="1"/>
</dbReference>
<dbReference type="EMBL" id="BEYU01000154">
    <property type="protein sequence ID" value="GBG33347.1"/>
    <property type="molecule type" value="Genomic_DNA"/>
</dbReference>
<dbReference type="SUPFAM" id="SSF53335">
    <property type="entry name" value="S-adenosyl-L-methionine-dependent methyltransferases"/>
    <property type="match status" value="1"/>
</dbReference>
<evidence type="ECO:0000256" key="2">
    <source>
        <dbReference type="ARBA" id="ARBA00022603"/>
    </source>
</evidence>
<evidence type="ECO:0000313" key="7">
    <source>
        <dbReference type="Proteomes" id="UP000241890"/>
    </source>
</evidence>
<dbReference type="Pfam" id="PF13847">
    <property type="entry name" value="Methyltransf_31"/>
    <property type="match status" value="1"/>
</dbReference>
<reference evidence="6 7" key="1">
    <citation type="submission" date="2017-12" db="EMBL/GenBank/DDBJ databases">
        <title>Sequencing, de novo assembly and annotation of complete genome of a new Thraustochytrid species, strain FCC1311.</title>
        <authorList>
            <person name="Sedici K."/>
            <person name="Godart F."/>
            <person name="Aiese Cigliano R."/>
            <person name="Sanseverino W."/>
            <person name="Barakat M."/>
            <person name="Ortet P."/>
            <person name="Marechal E."/>
            <person name="Cagnac O."/>
            <person name="Amato A."/>
        </authorList>
    </citation>
    <scope>NUCLEOTIDE SEQUENCE [LARGE SCALE GENOMIC DNA]</scope>
</reference>
<dbReference type="OrthoDB" id="41363at2759"/>
<evidence type="ECO:0000313" key="6">
    <source>
        <dbReference type="EMBL" id="GBG33347.1"/>
    </source>
</evidence>
<accession>A0A2R5GR36</accession>
<dbReference type="InterPro" id="IPR051419">
    <property type="entry name" value="Lys/N-term_MeTrsfase_sf"/>
</dbReference>
<proteinExistence type="inferred from homology"/>
<dbReference type="InterPro" id="IPR025714">
    <property type="entry name" value="Methyltranfer_dom"/>
</dbReference>
<gene>
    <name evidence="6" type="ORF">FCC1311_095702</name>
</gene>
<dbReference type="GO" id="GO:0008168">
    <property type="term" value="F:methyltransferase activity"/>
    <property type="evidence" value="ECO:0007669"/>
    <property type="project" value="UniProtKB-KW"/>
</dbReference>
<dbReference type="GO" id="GO:0032259">
    <property type="term" value="P:methylation"/>
    <property type="evidence" value="ECO:0007669"/>
    <property type="project" value="UniProtKB-KW"/>
</dbReference>
<sequence>MLRGRAHEHARRVARAARSRGLSSSTRDFGSPAFWDAKYRSGRAPREWFAGADGVVGAVEAALRQEPGLSVLESVACLHVGCGLSELGFRTAQLFPHVHVTNVDTSAAAVEGLQSQGAAKYEPEVLARSKFVQDDVLDSKLASETFDLCIDKGTLDAVEFAGDAEVGRFLQGIHRLLRPGGLYLQVSTVDPGVRDAVTLADVPWARVTWTNWTSDSLAEGASEESDLDLWIYKFTKSVVHV</sequence>